<dbReference type="GO" id="GO:0008483">
    <property type="term" value="F:transaminase activity"/>
    <property type="evidence" value="ECO:0007669"/>
    <property type="project" value="UniProtKB-KW"/>
</dbReference>
<evidence type="ECO:0000313" key="9">
    <source>
        <dbReference type="EMBL" id="QGM95683.1"/>
    </source>
</evidence>
<evidence type="ECO:0000256" key="3">
    <source>
        <dbReference type="ARBA" id="ARBA00022576"/>
    </source>
</evidence>
<reference evidence="10" key="1">
    <citation type="submission" date="2019-09" db="EMBL/GenBank/DDBJ databases">
        <title>Isolation and complete genome sequencing of Methylocystis species.</title>
        <authorList>
            <person name="Rumah B.L."/>
            <person name="Stead C.E."/>
            <person name="Stevens B.C."/>
            <person name="Minton N.P."/>
            <person name="Grosse-Honebrink A."/>
            <person name="Zhang Y."/>
        </authorList>
    </citation>
    <scope>NUCLEOTIDE SEQUENCE [LARGE SCALE GENOMIC DNA]</scope>
    <source>
        <strain evidence="10">BRCS1</strain>
    </source>
</reference>
<comment type="similarity">
    <text evidence="2 7">Belongs to the class-I pyridoxal-phosphate-dependent aminotransferase family.</text>
</comment>
<dbReference type="EMBL" id="CP044328">
    <property type="protein sequence ID" value="QGM95683.1"/>
    <property type="molecule type" value="Genomic_DNA"/>
</dbReference>
<dbReference type="EC" id="2.6.1.-" evidence="7"/>
<keyword evidence="3 7" id="KW-0032">Aminotransferase</keyword>
<reference evidence="9 10" key="2">
    <citation type="journal article" date="2021" name="AMB Express">
        <title>Isolation and characterisation of Methylocystis spp. for poly-3-hydroxybutyrate production using waste methane feedstocks.</title>
        <authorList>
            <person name="Rumah B.L."/>
            <person name="Stead C.E."/>
            <person name="Claxton Stevens B.H."/>
            <person name="Minton N.P."/>
            <person name="Grosse-Honebrink A."/>
            <person name="Zhang Y."/>
        </authorList>
    </citation>
    <scope>NUCLEOTIDE SEQUENCE [LARGE SCALE GENOMIC DNA]</scope>
    <source>
        <strain evidence="9 10">BRCS1</strain>
    </source>
</reference>
<evidence type="ECO:0000256" key="5">
    <source>
        <dbReference type="ARBA" id="ARBA00022898"/>
    </source>
</evidence>
<dbReference type="InterPro" id="IPR015421">
    <property type="entry name" value="PyrdxlP-dep_Trfase_major"/>
</dbReference>
<organism evidence="9 10">
    <name type="scientific">Methylocystis rosea</name>
    <dbReference type="NCBI Taxonomy" id="173366"/>
    <lineage>
        <taxon>Bacteria</taxon>
        <taxon>Pseudomonadati</taxon>
        <taxon>Pseudomonadota</taxon>
        <taxon>Alphaproteobacteria</taxon>
        <taxon>Hyphomicrobiales</taxon>
        <taxon>Methylocystaceae</taxon>
        <taxon>Methylocystis</taxon>
    </lineage>
</organism>
<dbReference type="InterPro" id="IPR004839">
    <property type="entry name" value="Aminotransferase_I/II_large"/>
</dbReference>
<evidence type="ECO:0000256" key="4">
    <source>
        <dbReference type="ARBA" id="ARBA00022679"/>
    </source>
</evidence>
<comment type="cofactor">
    <cofactor evidence="1 7">
        <name>pyridoxal 5'-phosphate</name>
        <dbReference type="ChEBI" id="CHEBI:597326"/>
    </cofactor>
</comment>
<dbReference type="Proteomes" id="UP000424673">
    <property type="component" value="Chromosome"/>
</dbReference>
<dbReference type="PANTHER" id="PTHR46383:SF2">
    <property type="entry name" value="AMINOTRANSFERASE"/>
    <property type="match status" value="1"/>
</dbReference>
<evidence type="ECO:0000313" key="10">
    <source>
        <dbReference type="Proteomes" id="UP000424673"/>
    </source>
</evidence>
<proteinExistence type="inferred from homology"/>
<keyword evidence="10" id="KW-1185">Reference proteome</keyword>
<feature type="domain" description="Aminotransferase class I/classII large" evidence="8">
    <location>
        <begin position="19"/>
        <end position="365"/>
    </location>
</feature>
<protein>
    <recommendedName>
        <fullName evidence="7">Aminotransferase</fullName>
        <ecNumber evidence="7">2.6.1.-</ecNumber>
    </recommendedName>
</protein>
<evidence type="ECO:0000259" key="8">
    <source>
        <dbReference type="Pfam" id="PF00155"/>
    </source>
</evidence>
<dbReference type="CDD" id="cd00609">
    <property type="entry name" value="AAT_like"/>
    <property type="match status" value="1"/>
</dbReference>
<gene>
    <name evidence="9" type="ORF">F7D13_13990</name>
</gene>
<keyword evidence="5" id="KW-0663">Pyridoxal phosphate</keyword>
<dbReference type="PROSITE" id="PS00105">
    <property type="entry name" value="AA_TRANSFER_CLASS_1"/>
    <property type="match status" value="1"/>
</dbReference>
<dbReference type="Gene3D" id="3.40.640.10">
    <property type="entry name" value="Type I PLP-dependent aspartate aminotransferase-like (Major domain)"/>
    <property type="match status" value="1"/>
</dbReference>
<comment type="catalytic activity">
    <reaction evidence="6">
        <text>L-aspartate + 2-oxoglutarate = oxaloacetate + L-glutamate</text>
        <dbReference type="Rhea" id="RHEA:21824"/>
        <dbReference type="ChEBI" id="CHEBI:16452"/>
        <dbReference type="ChEBI" id="CHEBI:16810"/>
        <dbReference type="ChEBI" id="CHEBI:29985"/>
        <dbReference type="ChEBI" id="CHEBI:29991"/>
        <dbReference type="EC" id="2.6.1.1"/>
    </reaction>
</comment>
<accession>A0ABX6ELK3</accession>
<evidence type="ECO:0000256" key="6">
    <source>
        <dbReference type="ARBA" id="ARBA00049185"/>
    </source>
</evidence>
<evidence type="ECO:0000256" key="7">
    <source>
        <dbReference type="RuleBase" id="RU000481"/>
    </source>
</evidence>
<sequence>MAMDVLRDAKALERAGRSIIHLELGEPGVAAPRRVREAATESLRLGAIGYGEALGDAPLRDRIARHYRERYGVDVTPDRVIATTGSSGGFLLAFLAAFDPGARIAVTAPGYPAYANILSALGLEPVLLDIGEETRFAPTAAMLEAAHRDRKLHGALFMSPANPTGAMIARDELARICAFCDEADIVFVSDEIYHGLEYEMRAETALRFSQRALVINSFSKYYAMTGWRLGWLVAPAELMRPLERLQQSLAICAPTLSQRAALAAFDAGDELEANRAAYARNRALLQDRLPKVGVDNFAPPDGAFYIYADISRFTDDSIVFCRRMLHEAGVATTPGLDFDPRRGAKTLRLSYSGPEADVREGLARLEAWLRP</sequence>
<dbReference type="Pfam" id="PF00155">
    <property type="entry name" value="Aminotran_1_2"/>
    <property type="match status" value="1"/>
</dbReference>
<evidence type="ECO:0000256" key="1">
    <source>
        <dbReference type="ARBA" id="ARBA00001933"/>
    </source>
</evidence>
<dbReference type="PANTHER" id="PTHR46383">
    <property type="entry name" value="ASPARTATE AMINOTRANSFERASE"/>
    <property type="match status" value="1"/>
</dbReference>
<evidence type="ECO:0000256" key="2">
    <source>
        <dbReference type="ARBA" id="ARBA00007441"/>
    </source>
</evidence>
<dbReference type="InterPro" id="IPR050596">
    <property type="entry name" value="AspAT/PAT-like"/>
</dbReference>
<dbReference type="SUPFAM" id="SSF53383">
    <property type="entry name" value="PLP-dependent transferases"/>
    <property type="match status" value="1"/>
</dbReference>
<name>A0ABX6ELK3_9HYPH</name>
<dbReference type="InterPro" id="IPR004838">
    <property type="entry name" value="NHTrfase_class1_PyrdxlP-BS"/>
</dbReference>
<keyword evidence="4 7" id="KW-0808">Transferase</keyword>
<dbReference type="InterPro" id="IPR015424">
    <property type="entry name" value="PyrdxlP-dep_Trfase"/>
</dbReference>